<name>X1UGX7_9ZZZZ</name>
<dbReference type="InterPro" id="IPR050407">
    <property type="entry name" value="Geranylgeranyl_reductase"/>
</dbReference>
<dbReference type="GO" id="GO:0071949">
    <property type="term" value="F:FAD binding"/>
    <property type="evidence" value="ECO:0007669"/>
    <property type="project" value="InterPro"/>
</dbReference>
<dbReference type="PANTHER" id="PTHR42685">
    <property type="entry name" value="GERANYLGERANYL DIPHOSPHATE REDUCTASE"/>
    <property type="match status" value="1"/>
</dbReference>
<proteinExistence type="predicted"/>
<evidence type="ECO:0000313" key="2">
    <source>
        <dbReference type="EMBL" id="GAJ16789.1"/>
    </source>
</evidence>
<protein>
    <recommendedName>
        <fullName evidence="1">FAD-binding domain-containing protein</fullName>
    </recommendedName>
</protein>
<feature type="domain" description="FAD-binding" evidence="1">
    <location>
        <begin position="19"/>
        <end position="115"/>
    </location>
</feature>
<comment type="caution">
    <text evidence="2">The sequence shown here is derived from an EMBL/GenBank/DDBJ whole genome shotgun (WGS) entry which is preliminary data.</text>
</comment>
<feature type="non-terminal residue" evidence="2">
    <location>
        <position position="1"/>
    </location>
</feature>
<sequence>LTKVEMHFPNGKVVSSKFRMLNFMRDTFDEWLCRLAEDYGAEFRDGCRFRDFEETENGTIVFLETDQDIEQIKADYIIDATGMRPAIRRKLREESGFQEGSSGAALNYYFTADGNLEQDKLYQFWNIEFNNMMFAWVYNKTLDDGKDYWVIGTKGEFRP</sequence>
<dbReference type="Gene3D" id="3.50.50.60">
    <property type="entry name" value="FAD/NAD(P)-binding domain"/>
    <property type="match status" value="1"/>
</dbReference>
<accession>X1UGX7</accession>
<dbReference type="InterPro" id="IPR002938">
    <property type="entry name" value="FAD-bd"/>
</dbReference>
<organism evidence="2">
    <name type="scientific">marine sediment metagenome</name>
    <dbReference type="NCBI Taxonomy" id="412755"/>
    <lineage>
        <taxon>unclassified sequences</taxon>
        <taxon>metagenomes</taxon>
        <taxon>ecological metagenomes</taxon>
    </lineage>
</organism>
<dbReference type="AlphaFoldDB" id="X1UGX7"/>
<evidence type="ECO:0000259" key="1">
    <source>
        <dbReference type="Pfam" id="PF01494"/>
    </source>
</evidence>
<dbReference type="EMBL" id="BARW01038884">
    <property type="protein sequence ID" value="GAJ16789.1"/>
    <property type="molecule type" value="Genomic_DNA"/>
</dbReference>
<gene>
    <name evidence="2" type="ORF">S12H4_59486</name>
</gene>
<reference evidence="2" key="1">
    <citation type="journal article" date="2014" name="Front. Microbiol.">
        <title>High frequency of phylogenetically diverse reductive dehalogenase-homologous genes in deep subseafloor sedimentary metagenomes.</title>
        <authorList>
            <person name="Kawai M."/>
            <person name="Futagami T."/>
            <person name="Toyoda A."/>
            <person name="Takaki Y."/>
            <person name="Nishi S."/>
            <person name="Hori S."/>
            <person name="Arai W."/>
            <person name="Tsubouchi T."/>
            <person name="Morono Y."/>
            <person name="Uchiyama I."/>
            <person name="Ito T."/>
            <person name="Fujiyama A."/>
            <person name="Inagaki F."/>
            <person name="Takami H."/>
        </authorList>
    </citation>
    <scope>NUCLEOTIDE SEQUENCE</scope>
    <source>
        <strain evidence="2">Expedition CK06-06</strain>
    </source>
</reference>
<dbReference type="InterPro" id="IPR036188">
    <property type="entry name" value="FAD/NAD-bd_sf"/>
</dbReference>
<dbReference type="PANTHER" id="PTHR42685:SF22">
    <property type="entry name" value="CONDITIONED MEDIUM FACTOR RECEPTOR 1"/>
    <property type="match status" value="1"/>
</dbReference>
<feature type="non-terminal residue" evidence="2">
    <location>
        <position position="159"/>
    </location>
</feature>
<dbReference type="Pfam" id="PF01494">
    <property type="entry name" value="FAD_binding_3"/>
    <property type="match status" value="1"/>
</dbReference>
<dbReference type="SUPFAM" id="SSF51905">
    <property type="entry name" value="FAD/NAD(P)-binding domain"/>
    <property type="match status" value="1"/>
</dbReference>